<protein>
    <submittedName>
        <fullName evidence="1">Uncharacterized protein</fullName>
    </submittedName>
</protein>
<evidence type="ECO:0000313" key="1">
    <source>
        <dbReference type="EMBL" id="PIW66108.1"/>
    </source>
</evidence>
<dbReference type="Proteomes" id="UP000231267">
    <property type="component" value="Unassembled WGS sequence"/>
</dbReference>
<comment type="caution">
    <text evidence="1">The sequence shown here is derived from an EMBL/GenBank/DDBJ whole genome shotgun (WGS) entry which is preliminary data.</text>
</comment>
<sequence>MPDREKIFYEIDPHNRLIAKKTGRSSGVKRFRKVLDGRFKIDKDNSFTYHIKKSSNIDIPQQVKLSGNYSLNKDHNLVFTLNKWNNQVVGNRLIIKGQLLDAKDDELSFSAGTRDVAGNKKVYILKLNGSWKADKYNRLSFEVTKESAAEDNLILQGAWCVNDNNQIIYTYGKESLLTFKGYWAIFEKYKITYVLNKQINSGFDFQIGLLKPTKRGIEYKISIGANPKAKTLVLLGQWRINEKLGLLFEAPYEGKKIKSISFGANFKLSAKDTLELKLKNNKGRDIGASLKLSRNILKGAGEAFIKALKEGKGVSLSAGAGFRW</sequence>
<dbReference type="AlphaFoldDB" id="A0A2J0LE08"/>
<reference evidence="1 2" key="1">
    <citation type="submission" date="2017-09" db="EMBL/GenBank/DDBJ databases">
        <title>Depth-based differentiation of microbial function through sediment-hosted aquifers and enrichment of novel symbionts in the deep terrestrial subsurface.</title>
        <authorList>
            <person name="Probst A.J."/>
            <person name="Ladd B."/>
            <person name="Jarett J.K."/>
            <person name="Geller-Mcgrath D.E."/>
            <person name="Sieber C.M."/>
            <person name="Emerson J.B."/>
            <person name="Anantharaman K."/>
            <person name="Thomas B.C."/>
            <person name="Malmstrom R."/>
            <person name="Stieglmeier M."/>
            <person name="Klingl A."/>
            <person name="Woyke T."/>
            <person name="Ryan C.M."/>
            <person name="Banfield J.F."/>
        </authorList>
    </citation>
    <scope>NUCLEOTIDE SEQUENCE [LARGE SCALE GENOMIC DNA]</scope>
    <source>
        <strain evidence="1">CG12_big_fil_rev_8_21_14_0_65_43_15</strain>
    </source>
</reference>
<evidence type="ECO:0000313" key="2">
    <source>
        <dbReference type="Proteomes" id="UP000231267"/>
    </source>
</evidence>
<dbReference type="EMBL" id="PFGP01000115">
    <property type="protein sequence ID" value="PIW66108.1"/>
    <property type="molecule type" value="Genomic_DNA"/>
</dbReference>
<accession>A0A2J0LE08</accession>
<gene>
    <name evidence="1" type="ORF">COW11_05070</name>
</gene>
<organism evidence="1 2">
    <name type="scientific">Candidatus Taenaricola geysiri</name>
    <dbReference type="NCBI Taxonomy" id="1974752"/>
    <lineage>
        <taxon>Bacteria</taxon>
        <taxon>Pseudomonadati</taxon>
        <taxon>Candidatus Omnitrophota</taxon>
        <taxon>Candidatus Taenaricola</taxon>
    </lineage>
</organism>
<name>A0A2J0LE08_9BACT</name>
<proteinExistence type="predicted"/>